<evidence type="ECO:0000256" key="1">
    <source>
        <dbReference type="ARBA" id="ARBA00004123"/>
    </source>
</evidence>
<dbReference type="PROSITE" id="PS00028">
    <property type="entry name" value="ZINC_FINGER_C2H2_1"/>
    <property type="match status" value="6"/>
</dbReference>
<evidence type="ECO:0000313" key="11">
    <source>
        <dbReference type="EMBL" id="CAB3387520.1"/>
    </source>
</evidence>
<evidence type="ECO:0000256" key="4">
    <source>
        <dbReference type="ARBA" id="ARBA00022771"/>
    </source>
</evidence>
<evidence type="ECO:0000313" key="12">
    <source>
        <dbReference type="Proteomes" id="UP000494165"/>
    </source>
</evidence>
<keyword evidence="7" id="KW-0539">Nucleus</keyword>
<keyword evidence="2" id="KW-0479">Metal-binding</keyword>
<dbReference type="OrthoDB" id="6077919at2759"/>
<keyword evidence="5" id="KW-0862">Zinc</keyword>
<sequence>MLIVRLERTESDRWEEPDWDADADDSKDADYEPPKLKMRLRLCDIGPGRRRRGRPRIAEVIESLRVRKVRAEDEEVAAAVAEPRRRGRKHFPPPDCVLEAEAEAVQLLLEPKRRPGRRSTRDGWRERTYMCELCGKHLKSSKSLASHREIHFARRYNCELCKRAFHFKDTLRKHMNSHLGLRDYQCEYCAKAFKLHSTLQAHINVVHLGSVKTAFECIVCKKSFHKKDHYDRHTRTHTGERPYACELCEWKFANVFNLRQHKISIHKVMPFPCQHCAEGFKAKKLLAEHCVVAHAIYI</sequence>
<dbReference type="InterPro" id="IPR013087">
    <property type="entry name" value="Znf_C2H2_type"/>
</dbReference>
<comment type="caution">
    <text evidence="11">The sequence shown here is derived from an EMBL/GenBank/DDBJ whole genome shotgun (WGS) entry which is preliminary data.</text>
</comment>
<feature type="domain" description="C2H2-type" evidence="10">
    <location>
        <begin position="129"/>
        <end position="156"/>
    </location>
</feature>
<name>A0A8S1DYR7_9INSE</name>
<dbReference type="GO" id="GO:0010468">
    <property type="term" value="P:regulation of gene expression"/>
    <property type="evidence" value="ECO:0007669"/>
    <property type="project" value="TreeGrafter"/>
</dbReference>
<dbReference type="SUPFAM" id="SSF57667">
    <property type="entry name" value="beta-beta-alpha zinc fingers"/>
    <property type="match status" value="3"/>
</dbReference>
<evidence type="ECO:0000256" key="7">
    <source>
        <dbReference type="ARBA" id="ARBA00023242"/>
    </source>
</evidence>
<dbReference type="InterPro" id="IPR050331">
    <property type="entry name" value="Zinc_finger"/>
</dbReference>
<organism evidence="11 12">
    <name type="scientific">Cloeon dipterum</name>
    <dbReference type="NCBI Taxonomy" id="197152"/>
    <lineage>
        <taxon>Eukaryota</taxon>
        <taxon>Metazoa</taxon>
        <taxon>Ecdysozoa</taxon>
        <taxon>Arthropoda</taxon>
        <taxon>Hexapoda</taxon>
        <taxon>Insecta</taxon>
        <taxon>Pterygota</taxon>
        <taxon>Palaeoptera</taxon>
        <taxon>Ephemeroptera</taxon>
        <taxon>Pisciforma</taxon>
        <taxon>Baetidae</taxon>
        <taxon>Cloeon</taxon>
    </lineage>
</organism>
<dbReference type="EMBL" id="CADEPI010000586">
    <property type="protein sequence ID" value="CAB3387520.1"/>
    <property type="molecule type" value="Genomic_DNA"/>
</dbReference>
<evidence type="ECO:0000256" key="6">
    <source>
        <dbReference type="ARBA" id="ARBA00023125"/>
    </source>
</evidence>
<dbReference type="GO" id="GO:0005634">
    <property type="term" value="C:nucleus"/>
    <property type="evidence" value="ECO:0007669"/>
    <property type="project" value="UniProtKB-SubCell"/>
</dbReference>
<evidence type="ECO:0000256" key="8">
    <source>
        <dbReference type="PROSITE-ProRule" id="PRU00042"/>
    </source>
</evidence>
<keyword evidence="6" id="KW-0238">DNA-binding</keyword>
<evidence type="ECO:0000256" key="5">
    <source>
        <dbReference type="ARBA" id="ARBA00022833"/>
    </source>
</evidence>
<dbReference type="GO" id="GO:0008270">
    <property type="term" value="F:zinc ion binding"/>
    <property type="evidence" value="ECO:0007669"/>
    <property type="project" value="UniProtKB-KW"/>
</dbReference>
<dbReference type="PANTHER" id="PTHR16515">
    <property type="entry name" value="PR DOMAIN ZINC FINGER PROTEIN"/>
    <property type="match status" value="1"/>
</dbReference>
<accession>A0A8S1DYR7</accession>
<evidence type="ECO:0000256" key="2">
    <source>
        <dbReference type="ARBA" id="ARBA00022723"/>
    </source>
</evidence>
<keyword evidence="3" id="KW-0677">Repeat</keyword>
<keyword evidence="4 8" id="KW-0863">Zinc-finger</keyword>
<dbReference type="PANTHER" id="PTHR16515:SF49">
    <property type="entry name" value="GASTRULA ZINC FINGER PROTEIN XLCGF49.1-LIKE-RELATED"/>
    <property type="match status" value="1"/>
</dbReference>
<keyword evidence="12" id="KW-1185">Reference proteome</keyword>
<reference evidence="11 12" key="1">
    <citation type="submission" date="2020-04" db="EMBL/GenBank/DDBJ databases">
        <authorList>
            <person name="Alioto T."/>
            <person name="Alioto T."/>
            <person name="Gomez Garrido J."/>
        </authorList>
    </citation>
    <scope>NUCLEOTIDE SEQUENCE [LARGE SCALE GENOMIC DNA]</scope>
</reference>
<dbReference type="AlphaFoldDB" id="A0A8S1DYR7"/>
<dbReference type="Gene3D" id="3.30.160.60">
    <property type="entry name" value="Classic Zinc Finger"/>
    <property type="match status" value="4"/>
</dbReference>
<feature type="region of interest" description="Disordered" evidence="9">
    <location>
        <begin position="8"/>
        <end position="32"/>
    </location>
</feature>
<feature type="domain" description="C2H2-type" evidence="10">
    <location>
        <begin position="156"/>
        <end position="183"/>
    </location>
</feature>
<dbReference type="SMART" id="SM00355">
    <property type="entry name" value="ZnF_C2H2"/>
    <property type="match status" value="6"/>
</dbReference>
<feature type="domain" description="C2H2-type" evidence="10">
    <location>
        <begin position="215"/>
        <end position="242"/>
    </location>
</feature>
<dbReference type="InterPro" id="IPR036236">
    <property type="entry name" value="Znf_C2H2_sf"/>
</dbReference>
<dbReference type="Proteomes" id="UP000494165">
    <property type="component" value="Unassembled WGS sequence"/>
</dbReference>
<evidence type="ECO:0000256" key="9">
    <source>
        <dbReference type="SAM" id="MobiDB-lite"/>
    </source>
</evidence>
<proteinExistence type="predicted"/>
<protein>
    <recommendedName>
        <fullName evidence="10">C2H2-type domain-containing protein</fullName>
    </recommendedName>
</protein>
<dbReference type="Pfam" id="PF00096">
    <property type="entry name" value="zf-C2H2"/>
    <property type="match status" value="3"/>
</dbReference>
<dbReference type="GO" id="GO:0003677">
    <property type="term" value="F:DNA binding"/>
    <property type="evidence" value="ECO:0007669"/>
    <property type="project" value="UniProtKB-KW"/>
</dbReference>
<feature type="domain" description="C2H2-type" evidence="10">
    <location>
        <begin position="243"/>
        <end position="266"/>
    </location>
</feature>
<feature type="domain" description="C2H2-type" evidence="10">
    <location>
        <begin position="184"/>
        <end position="212"/>
    </location>
</feature>
<evidence type="ECO:0000256" key="3">
    <source>
        <dbReference type="ARBA" id="ARBA00022737"/>
    </source>
</evidence>
<dbReference type="PROSITE" id="PS50157">
    <property type="entry name" value="ZINC_FINGER_C2H2_2"/>
    <property type="match status" value="5"/>
</dbReference>
<gene>
    <name evidence="11" type="ORF">CLODIP_2_CD12526</name>
</gene>
<comment type="subcellular location">
    <subcellularLocation>
        <location evidence="1">Nucleus</location>
    </subcellularLocation>
</comment>
<evidence type="ECO:0000259" key="10">
    <source>
        <dbReference type="PROSITE" id="PS50157"/>
    </source>
</evidence>